<proteinExistence type="predicted"/>
<name>A0A7W9MHW8_9ACTN</name>
<feature type="compositionally biased region" description="Low complexity" evidence="1">
    <location>
        <begin position="39"/>
        <end position="56"/>
    </location>
</feature>
<dbReference type="Proteomes" id="UP000540685">
    <property type="component" value="Unassembled WGS sequence"/>
</dbReference>
<dbReference type="EMBL" id="JACHMP010000001">
    <property type="protein sequence ID" value="MBB5820903.1"/>
    <property type="molecule type" value="Genomic_DNA"/>
</dbReference>
<comment type="caution">
    <text evidence="2">The sequence shown here is derived from an EMBL/GenBank/DDBJ whole genome shotgun (WGS) entry which is preliminary data.</text>
</comment>
<feature type="region of interest" description="Disordered" evidence="1">
    <location>
        <begin position="39"/>
        <end position="91"/>
    </location>
</feature>
<dbReference type="AlphaFoldDB" id="A0A7W9MHW8"/>
<evidence type="ECO:0000256" key="1">
    <source>
        <dbReference type="SAM" id="MobiDB-lite"/>
    </source>
</evidence>
<organism evidence="2 3">
    <name type="scientific">Streptosporangium becharense</name>
    <dbReference type="NCBI Taxonomy" id="1816182"/>
    <lineage>
        <taxon>Bacteria</taxon>
        <taxon>Bacillati</taxon>
        <taxon>Actinomycetota</taxon>
        <taxon>Actinomycetes</taxon>
        <taxon>Streptosporangiales</taxon>
        <taxon>Streptosporangiaceae</taxon>
        <taxon>Streptosporangium</taxon>
    </lineage>
</organism>
<protein>
    <submittedName>
        <fullName evidence="2">Uncharacterized protein</fullName>
    </submittedName>
</protein>
<gene>
    <name evidence="2" type="ORF">F4562_003965</name>
</gene>
<reference evidence="2 3" key="1">
    <citation type="submission" date="2020-08" db="EMBL/GenBank/DDBJ databases">
        <title>Sequencing the genomes of 1000 actinobacteria strains.</title>
        <authorList>
            <person name="Klenk H.-P."/>
        </authorList>
    </citation>
    <scope>NUCLEOTIDE SEQUENCE [LARGE SCALE GENOMIC DNA]</scope>
    <source>
        <strain evidence="2 3">DSM 46887</strain>
    </source>
</reference>
<keyword evidence="3" id="KW-1185">Reference proteome</keyword>
<evidence type="ECO:0000313" key="3">
    <source>
        <dbReference type="Proteomes" id="UP000540685"/>
    </source>
</evidence>
<accession>A0A7W9MHW8</accession>
<evidence type="ECO:0000313" key="2">
    <source>
        <dbReference type="EMBL" id="MBB5820903.1"/>
    </source>
</evidence>
<sequence>MSAETTGASSVTTVVHDGPRAVASVKTGSVKTGTVETGTVKTGTVKTGTVETDVTGPARPTLPRPAETRRRAPGRPDPVRERVTPRPLGWS</sequence>